<dbReference type="EMBL" id="LSYV01000079">
    <property type="protein sequence ID" value="KXZ43865.1"/>
    <property type="molecule type" value="Genomic_DNA"/>
</dbReference>
<dbReference type="GO" id="GO:0022857">
    <property type="term" value="F:transmembrane transporter activity"/>
    <property type="evidence" value="ECO:0007669"/>
    <property type="project" value="InterPro"/>
</dbReference>
<feature type="transmembrane region" description="Helical" evidence="5">
    <location>
        <begin position="64"/>
        <end position="85"/>
    </location>
</feature>
<dbReference type="Proteomes" id="UP000075714">
    <property type="component" value="Unassembled WGS sequence"/>
</dbReference>
<evidence type="ECO:0000313" key="7">
    <source>
        <dbReference type="EMBL" id="KXZ43865.1"/>
    </source>
</evidence>
<keyword evidence="4 5" id="KW-0472">Membrane</keyword>
<name>A0A150G2X7_GONPE</name>
<sequence>MASASANGLTSTALCTLVLSYYGIGFALSYIPGSLYVSFFLISIAEAPSSLLVGLLIDRLGRCWLILGGMVLSGAACIACGLAEGAPVLQVVLAMVGKFGCSGAWSVLVVYCAELFPTALRSLLSGAIYQGARAGGVAAPFVFLLGSASGESGEASSSYPSG</sequence>
<dbReference type="PANTHER" id="PTHR24064">
    <property type="entry name" value="SOLUTE CARRIER FAMILY 22 MEMBER"/>
    <property type="match status" value="1"/>
</dbReference>
<feature type="domain" description="Major facilitator superfamily (MFS) profile" evidence="6">
    <location>
        <begin position="1"/>
        <end position="162"/>
    </location>
</feature>
<keyword evidence="8" id="KW-1185">Reference proteome</keyword>
<dbReference type="SUPFAM" id="SSF103473">
    <property type="entry name" value="MFS general substrate transporter"/>
    <property type="match status" value="1"/>
</dbReference>
<comment type="caution">
    <text evidence="7">The sequence shown here is derived from an EMBL/GenBank/DDBJ whole genome shotgun (WGS) entry which is preliminary data.</text>
</comment>
<dbReference type="PROSITE" id="PS50850">
    <property type="entry name" value="MFS"/>
    <property type="match status" value="1"/>
</dbReference>
<keyword evidence="3 5" id="KW-1133">Transmembrane helix</keyword>
<reference evidence="8" key="1">
    <citation type="journal article" date="2016" name="Nat. Commun.">
        <title>The Gonium pectorale genome demonstrates co-option of cell cycle regulation during the evolution of multicellularity.</title>
        <authorList>
            <person name="Hanschen E.R."/>
            <person name="Marriage T.N."/>
            <person name="Ferris P.J."/>
            <person name="Hamaji T."/>
            <person name="Toyoda A."/>
            <person name="Fujiyama A."/>
            <person name="Neme R."/>
            <person name="Noguchi H."/>
            <person name="Minakuchi Y."/>
            <person name="Suzuki M."/>
            <person name="Kawai-Toyooka H."/>
            <person name="Smith D.R."/>
            <person name="Sparks H."/>
            <person name="Anderson J."/>
            <person name="Bakaric R."/>
            <person name="Luria V."/>
            <person name="Karger A."/>
            <person name="Kirschner M.W."/>
            <person name="Durand P.M."/>
            <person name="Michod R.E."/>
            <person name="Nozaki H."/>
            <person name="Olson B.J."/>
        </authorList>
    </citation>
    <scope>NUCLEOTIDE SEQUENCE [LARGE SCALE GENOMIC DNA]</scope>
    <source>
        <strain evidence="8">NIES-2863</strain>
    </source>
</reference>
<dbReference type="OrthoDB" id="547451at2759"/>
<gene>
    <name evidence="7" type="ORF">GPECTOR_78g53</name>
</gene>
<dbReference type="InterPro" id="IPR011701">
    <property type="entry name" value="MFS"/>
</dbReference>
<dbReference type="STRING" id="33097.A0A150G2X7"/>
<feature type="transmembrane region" description="Helical" evidence="5">
    <location>
        <begin position="91"/>
        <end position="113"/>
    </location>
</feature>
<dbReference type="GO" id="GO:0016020">
    <property type="term" value="C:membrane"/>
    <property type="evidence" value="ECO:0007669"/>
    <property type="project" value="UniProtKB-SubCell"/>
</dbReference>
<evidence type="ECO:0000256" key="2">
    <source>
        <dbReference type="ARBA" id="ARBA00022692"/>
    </source>
</evidence>
<protein>
    <recommendedName>
        <fullName evidence="6">Major facilitator superfamily (MFS) profile domain-containing protein</fullName>
    </recommendedName>
</protein>
<evidence type="ECO:0000259" key="6">
    <source>
        <dbReference type="PROSITE" id="PS50850"/>
    </source>
</evidence>
<accession>A0A150G2X7</accession>
<keyword evidence="2 5" id="KW-0812">Transmembrane</keyword>
<dbReference type="InterPro" id="IPR036259">
    <property type="entry name" value="MFS_trans_sf"/>
</dbReference>
<evidence type="ECO:0000313" key="8">
    <source>
        <dbReference type="Proteomes" id="UP000075714"/>
    </source>
</evidence>
<dbReference type="InterPro" id="IPR020846">
    <property type="entry name" value="MFS_dom"/>
</dbReference>
<comment type="subcellular location">
    <subcellularLocation>
        <location evidence="1">Membrane</location>
        <topology evidence="1">Multi-pass membrane protein</topology>
    </subcellularLocation>
</comment>
<dbReference type="Pfam" id="PF07690">
    <property type="entry name" value="MFS_1"/>
    <property type="match status" value="1"/>
</dbReference>
<feature type="transmembrane region" description="Helical" evidence="5">
    <location>
        <begin position="12"/>
        <end position="31"/>
    </location>
</feature>
<evidence type="ECO:0000256" key="1">
    <source>
        <dbReference type="ARBA" id="ARBA00004141"/>
    </source>
</evidence>
<feature type="transmembrane region" description="Helical" evidence="5">
    <location>
        <begin position="37"/>
        <end position="57"/>
    </location>
</feature>
<dbReference type="Gene3D" id="1.20.1250.20">
    <property type="entry name" value="MFS general substrate transporter like domains"/>
    <property type="match status" value="1"/>
</dbReference>
<evidence type="ECO:0000256" key="5">
    <source>
        <dbReference type="SAM" id="Phobius"/>
    </source>
</evidence>
<evidence type="ECO:0000256" key="3">
    <source>
        <dbReference type="ARBA" id="ARBA00022989"/>
    </source>
</evidence>
<dbReference type="AlphaFoldDB" id="A0A150G2X7"/>
<evidence type="ECO:0000256" key="4">
    <source>
        <dbReference type="ARBA" id="ARBA00023136"/>
    </source>
</evidence>
<proteinExistence type="predicted"/>
<organism evidence="7 8">
    <name type="scientific">Gonium pectorale</name>
    <name type="common">Green alga</name>
    <dbReference type="NCBI Taxonomy" id="33097"/>
    <lineage>
        <taxon>Eukaryota</taxon>
        <taxon>Viridiplantae</taxon>
        <taxon>Chlorophyta</taxon>
        <taxon>core chlorophytes</taxon>
        <taxon>Chlorophyceae</taxon>
        <taxon>CS clade</taxon>
        <taxon>Chlamydomonadales</taxon>
        <taxon>Volvocaceae</taxon>
        <taxon>Gonium</taxon>
    </lineage>
</organism>